<feature type="compositionally biased region" description="Basic and acidic residues" evidence="1">
    <location>
        <begin position="827"/>
        <end position="837"/>
    </location>
</feature>
<feature type="region of interest" description="Disordered" evidence="1">
    <location>
        <begin position="1610"/>
        <end position="1713"/>
    </location>
</feature>
<feature type="region of interest" description="Disordered" evidence="1">
    <location>
        <begin position="74"/>
        <end position="144"/>
    </location>
</feature>
<feature type="compositionally biased region" description="Polar residues" evidence="1">
    <location>
        <begin position="1611"/>
        <end position="1624"/>
    </location>
</feature>
<feature type="compositionally biased region" description="Basic and acidic residues" evidence="1">
    <location>
        <begin position="1317"/>
        <end position="1342"/>
    </location>
</feature>
<feature type="region of interest" description="Disordered" evidence="1">
    <location>
        <begin position="1159"/>
        <end position="1225"/>
    </location>
</feature>
<feature type="region of interest" description="Disordered" evidence="1">
    <location>
        <begin position="2798"/>
        <end position="2943"/>
    </location>
</feature>
<feature type="region of interest" description="Disordered" evidence="1">
    <location>
        <begin position="2329"/>
        <end position="2382"/>
    </location>
</feature>
<feature type="compositionally biased region" description="Basic and acidic residues" evidence="1">
    <location>
        <begin position="2832"/>
        <end position="2860"/>
    </location>
</feature>
<feature type="region of interest" description="Disordered" evidence="1">
    <location>
        <begin position="2699"/>
        <end position="2784"/>
    </location>
</feature>
<feature type="compositionally biased region" description="Basic and acidic residues" evidence="1">
    <location>
        <begin position="1750"/>
        <end position="1770"/>
    </location>
</feature>
<gene>
    <name evidence="2" type="ORF">P3X46_032562</name>
</gene>
<feature type="compositionally biased region" description="Low complexity" evidence="1">
    <location>
        <begin position="1638"/>
        <end position="1652"/>
    </location>
</feature>
<feature type="compositionally biased region" description="Basic residues" evidence="1">
    <location>
        <begin position="4794"/>
        <end position="4806"/>
    </location>
</feature>
<feature type="compositionally biased region" description="Polar residues" evidence="1">
    <location>
        <begin position="2436"/>
        <end position="2459"/>
    </location>
</feature>
<feature type="compositionally biased region" description="Basic and acidic residues" evidence="1">
    <location>
        <begin position="1455"/>
        <end position="1469"/>
    </location>
</feature>
<feature type="compositionally biased region" description="Basic and acidic residues" evidence="1">
    <location>
        <begin position="1396"/>
        <end position="1420"/>
    </location>
</feature>
<feature type="region of interest" description="Disordered" evidence="1">
    <location>
        <begin position="2955"/>
        <end position="3076"/>
    </location>
</feature>
<protein>
    <recommendedName>
        <fullName evidence="4">Titin-like</fullName>
    </recommendedName>
</protein>
<feature type="compositionally biased region" description="Polar residues" evidence="1">
    <location>
        <begin position="1347"/>
        <end position="1357"/>
    </location>
</feature>
<feature type="compositionally biased region" description="Basic and acidic residues" evidence="1">
    <location>
        <begin position="271"/>
        <end position="320"/>
    </location>
</feature>
<feature type="compositionally biased region" description="Basic and acidic residues" evidence="1">
    <location>
        <begin position="3115"/>
        <end position="3133"/>
    </location>
</feature>
<feature type="compositionally biased region" description="Polar residues" evidence="1">
    <location>
        <begin position="1260"/>
        <end position="1276"/>
    </location>
</feature>
<feature type="region of interest" description="Disordered" evidence="1">
    <location>
        <begin position="4784"/>
        <end position="4819"/>
    </location>
</feature>
<feature type="compositionally biased region" description="Basic and acidic residues" evidence="1">
    <location>
        <begin position="3062"/>
        <end position="3076"/>
    </location>
</feature>
<feature type="region of interest" description="Disordered" evidence="1">
    <location>
        <begin position="1102"/>
        <end position="1146"/>
    </location>
</feature>
<feature type="region of interest" description="Disordered" evidence="1">
    <location>
        <begin position="2029"/>
        <end position="2105"/>
    </location>
</feature>
<feature type="compositionally biased region" description="Low complexity" evidence="1">
    <location>
        <begin position="1059"/>
        <end position="1068"/>
    </location>
</feature>
<feature type="compositionally biased region" description="Basic and acidic residues" evidence="1">
    <location>
        <begin position="1854"/>
        <end position="1869"/>
    </location>
</feature>
<feature type="region of interest" description="Disordered" evidence="1">
    <location>
        <begin position="2569"/>
        <end position="2617"/>
    </location>
</feature>
<organism evidence="2 3">
    <name type="scientific">Hevea brasiliensis</name>
    <name type="common">Para rubber tree</name>
    <name type="synonym">Siphonia brasiliensis</name>
    <dbReference type="NCBI Taxonomy" id="3981"/>
    <lineage>
        <taxon>Eukaryota</taxon>
        <taxon>Viridiplantae</taxon>
        <taxon>Streptophyta</taxon>
        <taxon>Embryophyta</taxon>
        <taxon>Tracheophyta</taxon>
        <taxon>Spermatophyta</taxon>
        <taxon>Magnoliopsida</taxon>
        <taxon>eudicotyledons</taxon>
        <taxon>Gunneridae</taxon>
        <taxon>Pentapetalae</taxon>
        <taxon>rosids</taxon>
        <taxon>fabids</taxon>
        <taxon>Malpighiales</taxon>
        <taxon>Euphorbiaceae</taxon>
        <taxon>Crotonoideae</taxon>
        <taxon>Micrandreae</taxon>
        <taxon>Hevea</taxon>
    </lineage>
</organism>
<feature type="region of interest" description="Disordered" evidence="1">
    <location>
        <begin position="1245"/>
        <end position="1277"/>
    </location>
</feature>
<keyword evidence="3" id="KW-1185">Reference proteome</keyword>
<evidence type="ECO:0000256" key="1">
    <source>
        <dbReference type="SAM" id="MobiDB-lite"/>
    </source>
</evidence>
<feature type="region of interest" description="Disordered" evidence="1">
    <location>
        <begin position="1291"/>
        <end position="1503"/>
    </location>
</feature>
<feature type="region of interest" description="Disordered" evidence="1">
    <location>
        <begin position="3115"/>
        <end position="3158"/>
    </location>
</feature>
<sequence>METEADIPESVSLPEKDGVNRHLTPGEFNQPPETADDLLKSAKIEVSNNVETTVSGFEGKPGVTASGSFLESPTIAKVPGEETSRKQEICQAVDRPYQAEKKMTENEKQTQKDEKFKAAEEMENKENDVIGETKERGEKDETSCQISAATGISLKMDKIKEQCLRAGGEEISEKRISDHVEENPETIEKETIGLQKDEKDGPKENEDVELKTSKEASIVEASSGQNEETLIHIPDPTVHDLKTSVEPTTDAFLKNKSNDKAWSTETATTEENSREKTPEGVQEKKEERCSSSLDEKKGPDVDETIEKKESEKEGIEHDAIGESSPTLAESIDIMVNAGETSSAIIENVYDKLESPSVTLATDRSSMQEDDVLKVGDKVDETSTIETNEESQCAINLNENKKDVTPITYETQEKHNLDIPSVTQTEEMCLQKVDETPVSNVVQENWSEDVKESPQEEGQIEIPEKTAQADSSEGENVRDEMTHEQKLDNLPVNHKEGKQNIDEQLAVTEASAGESRDNIGHTVIAAEDKINDAITASGHSKDEPGNEEIKESLEMASEEIETTASGDCSETIACAKEDTSIKDQEESFDKKEKEEKSMDIDAIRDDGIVELENLQPKEPNEKIEIVEVEIPSKSVNELNATHSLEKRTELMEGEELGRVSEFEPQDQVKEEEKSDIDAIRDDGIPKAENPPKTELNEKIELAEVEIQNKSIDELNATHSLKQETGLIEGEVLGGISDVEPHDQVEEEEKSVVTDVIRDDGIPKVENLPPAEASEKIDIAEVDVSNKSIDEFNSTHSMEQETLLAEGEEQREVSGSKPQELVEEANGAGRDEENHDENNPKTCESTKNIYLELPHAKRTEITGQSSETSELGIEKLEEACEYDSKEKLEVKDAHTSIEEYIQMKEEAREIETHKLATTSHDTEKCHTEEATSDKICIAPFLHETVEQNFQAASLAEAVITLKGEGEDKENRSIKNEEVIGAGEVNDEQNIKDNIMQLPSEVINIETVQSSEQTEREVHISTGEDTAGQITEGNSIKDISQESVEECAVMNFQNDEKNTDKSSSTESFQESETAKTVDYIANEAKQNDERPNSTVQCSLVKEEGMQSENLASHEVPSEEEIVGDESSIKKDEYKEKYTGLPEVEERNEEILKGEEDLEKILQENEPQENIEHSLNVKSEETDEGALSKMDNIVEEKLESPRDLEREAKMATEEETTNESNIKSLSQQSVAQDPIENFQNDDIGFEKSNTENFEESKAVGTGKSIANETNQNDESLSATVPTLMAKEVESLQVEDKNIQAKASLDEKKEEDECSFNMNEENDSHARLEEDKKNSDTEKSKTVDFPHEMNQQDESLNSSTSLAKEVESLRDEGKNILAEASTEEKKEENGSSVNIDEDGDSNTRLEEDNMDSDKEKCEPDYHFSHEMNQNDESLNLSLQASLVRDESLPSYLTPPEAPPMDEKDENHSTLKMDEENGNNTGLEELKEQNEETLKSEEDSEQLEKKIETGENLEPLITVLSAETEAVTLKEVAHNTEEEIVENPQDNAKEAEMSKEEDDTKGHIMHESDIESLPKESIEQGTLKNLHNDEINAEVSNQEIFKESLTSKTYERIVVETNENNESPNANLPTASMKEEESLQGKVENINPTEELPEETNNGSLIKASKGNDSNTELAEAIKNCENERSESEEKREPELQKNETEELPHTSSNIITAETETGTLSEQANDIIIAKQVEAIQYTEATVEKENNEEGNEDIENKAQKVPTREDQKPEEETCNKNVSVETEVVETKPITSEIDTEGKQTSNNTEEEIKKEEIEEVYRDTKTACLKEESKKHIIMEAHTTIGISPQSAGEVTALINKGEKEEEKPKMERQEELEPTSIVKDTEKLVPEEVNVIKDQSTEPAIVNADDMIAVVPKKEITEEGNATKGNFDVPVKGIDEEDTIQKEKEEIKSFNSESTKQIASRVYEEANKLYNLEEKQEPNIGLYPAKESEEGMLPKESNESLVEVFLLESQSKEDTLGKEEPLVNDSISASVTEVTKETSFEGVEVKLEDERKFESSGPYTQETGPMSGDTKGTALDSLDSNAPRDDATTLVEKRDHEISREAYEAGEDIKHDIQNEAFIAGIDNQREMIITATSSGKISDDKLMECPKILSKDSEFITSEESKPVNEDKITAADEVSGLVLVDTGIEITNEEARSYQSEALHQNPELLNEKILSKPEDTEILKMEETGDLVDQGEICNSIILEEEDSAKKSEAQKDDVEDSPKNSSLKKDDAVEKEDAKLATEAQKQELEASETKNFGIPTEENFESLESSKKLDCTSEIVTRDQSNETILDTNLSTVEEKRISESFEQRSQESQENQEETEEITESKLEAEDHIKETQNADETIKATILTEEVHKEVEKADFDETVKHLNKEENDIQEIHTVSTEDEREDEVKEFSPVSTESLKATDSNEQTETISSEVQVPQAVEKDILATKGKEERELEDADSEKIVSLSPIIPTKESEEKIKEQIIEDADGGYDNIKATTVVEVTTKPCLKEVLTDEKLVQHSSIPSDESKPHAVEVEACQQDSMVLEENSSNLASRLPPDHESTTQENATMEKGNANLDDKEDSGKASDVVYESRNQRVEELHIDEIREEIKAASETVHKSQSDETVTGIEVANDQTRPEEITKEHETPSLAIPCKEEERETKATIENIREKIEKKVIAKDEKPENSSALETTEDRCLQVEKEETLDKIKEETEEVSETALKSKCHNHEVATEDIVADDKEEKSEEQHQTESDALLSREHELEYSMQVEKIEESITEVELPVDGPKTSEECFLPNEESRDIIVSQLDLEISKDKKESPKEAQKEQEETSSETEEKKGSSVFTLNSNSKDDGKDKEEEISSDQTNLVEKPEEQNQKQSSSLLSKEQEDGTSAKIKSTEENKKEMEVLDNKSKATDEVFLHKEDPRELEVSLFEFQPDIDAQEESPNEIHDRQDGAKNGTTEGIKEVSELASKSSSEDHTEAAEDEIISDHSLPVETSEEQNQTSLAGLLSKEQEHGISTNTKSIEEKAMEVEIPENAPKTTEEGCIKKEETRELKTSQLDLQIDNNIQKESLEEIHVAEDGTPDEHIKLQAEPGNEMRDAEHPLESGKISESEITGLSEKTSTLKTELSEEGSESILEVHGREVLNESEETEIKEKHLEATTLDLMVKENQSEKTTDATENIHNEVTHEQIIEENDAKNCEEITLGEEGTKESHQDQGIKHEESLGDEVLTKATQNEALREEIEKTDASDTIEKQISIEKETVESFQQAIFDNILVEEATKTFQQEQELKGEEILGDKILAKAIQNEELCEEIGKTDSSEIIEKQNSTEKGKVENLLQGIVDNISGEEATKEIHQEQEIKGEEILGDKVLAEEMQTEVLCKEIMKTDASETIQKQISTEKETVENLHQAIVDNISSEEATEEIHHQHEIKGEESIGEEVLTKTTQNETIGTEKEKIEGLQQAVVDKILVEEATKMIQQEHEMKGEEIPGDKIVAKEIKNEESCKEIGNTDSSETIEKQNTTEKGTIKNFLQGAVDNISGEEATREIHQEQEIKGEEILADKVLAEEMQTEVLCKEIVKTDASETIHKQISPEKGTVENLHEAVVYNILSKEATEEIHQEHEIKGKESKGDEVLTKTTQNEALCEEIEKTEASETTEEQISTEKGAVESFQQVVDNILVEDATKRTQQEQEMKDEEISRDNILTKEIQNKELCEEIGKTDSSETIEKQNSTEKGTAKNLLQGTVDNISGEEATKEIQQEQEIKGEEILGDNVLAEEMQTEVEIVKTDSNETIQKHISTEKGTVENLHQAIVDNISSEEATEEIHREHEIKGEESIGDEVSTKATQNKALCKEIEKTNANETTEKQISIEKATVESLQRAVVDNILVEEATKRIQQKHEMKGEEIPGDKIVAKEIQNEESCKEIVNTDSSETIEKQNIIEKGTIKNLLQGAVDNISSEEATREIHQEQEIKGEEILADKVLAEEMQTEALCKEIVKTNASETIQKQSTEKGKVENLHEAVVYNISREEATEEIHQEHEIKGEESIGDEVLTKATQNETLCEEIEKTDASETTEEQISTEKGTVESFQQAVVDNILVEEATKRIQQEQEMKDEEIPRDKILAKEIQNKELCGEIGKTDSSETIEKQNSTEKGTVENLLQGAVDNISGEKATKEIHQEQEIKGEDILGDKVLAEEMQTEVLCKEIVKIDASETIQKHISTEKGTVENLHQAIADNISSEEAVEEIHHEHEIKGEESIGEEVLTEPTQNETLCEEIEKTDASETIQKQVNTEKGTIEILQRAVVDTILVEEANRTIQQENEMKGEEIPGDKILAKEAQNEELNKEFGKVDSSETIEKQNSTEKGTVENLLQGAIDNISGEEATKEIHQEQEAKGEEILGDKVLLEETQTEVLCKEIVKTDASETIQKQINTEKGIVENLYQPVVDNVSSEEATEEIHQEHEIKGEESLGDKMLAKEIQNEALCKEIQKTDASETIEKHISTEIGAVDNLHGVVVQNKTAEVHFPDETWEKNVQKTEGKPIIENQGDETISRDGITEATTATEKKLGAETSQIEVATGLAKASETTEDIHQEESTSDGTLENQRLREVELDTIISTGKKDVPQMLQELVAETTKVTEIGGSQHVYAADVDSEVKGVEHGSDNIVDEKDEKAIEETVSKDSAKFSLFDMMQKSTRERQAAGELTEAKEPTATKEEMKVEKQTEQTKRAKSDEEEEEEGEEHKKNDSGSEAPVIVEASRGIDIKVAHKKSHNILSGVGSKVKHSISKVKKAITGKSSHPKQQSLK</sequence>
<feature type="compositionally biased region" description="Basic and acidic residues" evidence="1">
    <location>
        <begin position="2363"/>
        <end position="2382"/>
    </location>
</feature>
<feature type="compositionally biased region" description="Polar residues" evidence="1">
    <location>
        <begin position="1700"/>
        <end position="1713"/>
    </location>
</feature>
<feature type="compositionally biased region" description="Basic and acidic residues" evidence="1">
    <location>
        <begin position="2699"/>
        <end position="2708"/>
    </location>
</feature>
<dbReference type="PANTHER" id="PTHR35511:SF2">
    <property type="entry name" value="A-KINASE ANCHOR-LIKE PROTEIN"/>
    <property type="match status" value="1"/>
</dbReference>
<feature type="compositionally biased region" description="Basic and acidic residues" evidence="1">
    <location>
        <begin position="474"/>
        <end position="496"/>
    </location>
</feature>
<feature type="compositionally biased region" description="Basic and acidic residues" evidence="1">
    <location>
        <begin position="97"/>
        <end position="142"/>
    </location>
</feature>
<evidence type="ECO:0000313" key="3">
    <source>
        <dbReference type="Proteomes" id="UP001174677"/>
    </source>
</evidence>
<feature type="compositionally biased region" description="Polar residues" evidence="1">
    <location>
        <begin position="3134"/>
        <end position="3148"/>
    </location>
</feature>
<feature type="compositionally biased region" description="Basic and acidic residues" evidence="1">
    <location>
        <begin position="2032"/>
        <end position="2052"/>
    </location>
</feature>
<feature type="compositionally biased region" description="Basic and acidic residues" evidence="1">
    <location>
        <begin position="737"/>
        <end position="761"/>
    </location>
</feature>
<feature type="compositionally biased region" description="Basic and acidic residues" evidence="1">
    <location>
        <begin position="79"/>
        <end position="88"/>
    </location>
</feature>
<feature type="compositionally biased region" description="Basic and acidic residues" evidence="1">
    <location>
        <begin position="2660"/>
        <end position="2671"/>
    </location>
</feature>
<feature type="region of interest" description="Disordered" evidence="1">
    <location>
        <begin position="1"/>
        <end position="34"/>
    </location>
</feature>
<evidence type="ECO:0008006" key="4">
    <source>
        <dbReference type="Google" id="ProtNLM"/>
    </source>
</evidence>
<feature type="compositionally biased region" description="Basic and acidic residues" evidence="1">
    <location>
        <begin position="1673"/>
        <end position="1699"/>
    </location>
</feature>
<evidence type="ECO:0000313" key="2">
    <source>
        <dbReference type="EMBL" id="KAJ9135371.1"/>
    </source>
</evidence>
<feature type="region of interest" description="Disordered" evidence="1">
    <location>
        <begin position="1854"/>
        <end position="1879"/>
    </location>
</feature>
<feature type="compositionally biased region" description="Basic and acidic residues" evidence="1">
    <location>
        <begin position="1541"/>
        <end position="1571"/>
    </location>
</feature>
<feature type="compositionally biased region" description="Basic and acidic residues" evidence="1">
    <location>
        <begin position="1359"/>
        <end position="1369"/>
    </location>
</feature>
<feature type="compositionally biased region" description="Basic and acidic residues" evidence="1">
    <location>
        <begin position="2245"/>
        <end position="2291"/>
    </location>
</feature>
<feature type="compositionally biased region" description="Polar residues" evidence="1">
    <location>
        <begin position="786"/>
        <end position="795"/>
    </location>
</feature>
<name>A0ABQ9KEQ7_HEVBR</name>
<feature type="region of interest" description="Disordered" evidence="1">
    <location>
        <begin position="2240"/>
        <end position="2309"/>
    </location>
</feature>
<feature type="compositionally biased region" description="Basic and acidic residues" evidence="1">
    <location>
        <begin position="2080"/>
        <end position="2105"/>
    </location>
</feature>
<feature type="compositionally biased region" description="Basic and acidic residues" evidence="1">
    <location>
        <begin position="4708"/>
        <end position="4745"/>
    </location>
</feature>
<feature type="compositionally biased region" description="Basic and acidic residues" evidence="1">
    <location>
        <begin position="2716"/>
        <end position="2734"/>
    </location>
</feature>
<feature type="compositionally biased region" description="Polar residues" evidence="1">
    <location>
        <begin position="1421"/>
        <end position="1435"/>
    </location>
</feature>
<feature type="region of interest" description="Disordered" evidence="1">
    <location>
        <begin position="4706"/>
        <end position="4769"/>
    </location>
</feature>
<feature type="compositionally biased region" description="Basic and acidic residues" evidence="1">
    <location>
        <begin position="1291"/>
        <end position="1303"/>
    </location>
</feature>
<comment type="caution">
    <text evidence="2">The sequence shown here is derived from an EMBL/GenBank/DDBJ whole genome shotgun (WGS) entry which is preliminary data.</text>
</comment>
<feature type="region of interest" description="Disordered" evidence="1">
    <location>
        <begin position="2638"/>
        <end position="2672"/>
    </location>
</feature>
<feature type="compositionally biased region" description="Basic and acidic residues" evidence="1">
    <location>
        <begin position="2336"/>
        <end position="2351"/>
    </location>
</feature>
<feature type="compositionally biased region" description="Polar residues" evidence="1">
    <location>
        <begin position="4808"/>
        <end position="4819"/>
    </location>
</feature>
<feature type="compositionally biased region" description="Basic and acidic residues" evidence="1">
    <location>
        <begin position="2407"/>
        <end position="2417"/>
    </location>
</feature>
<feature type="region of interest" description="Disordered" evidence="1">
    <location>
        <begin position="786"/>
        <end position="843"/>
    </location>
</feature>
<feature type="compositionally biased region" description="Polar residues" evidence="1">
    <location>
        <begin position="260"/>
        <end position="270"/>
    </location>
</feature>
<feature type="compositionally biased region" description="Basic and acidic residues" evidence="1">
    <location>
        <begin position="2464"/>
        <end position="2477"/>
    </location>
</feature>
<proteinExistence type="predicted"/>
<feature type="compositionally biased region" description="Basic and acidic residues" evidence="1">
    <location>
        <begin position="1478"/>
        <end position="1503"/>
    </location>
</feature>
<feature type="region of interest" description="Disordered" evidence="1">
    <location>
        <begin position="439"/>
        <end position="496"/>
    </location>
</feature>
<feature type="region of interest" description="Disordered" evidence="1">
    <location>
        <begin position="736"/>
        <end position="768"/>
    </location>
</feature>
<feature type="compositionally biased region" description="Basic and acidic residues" evidence="1">
    <location>
        <begin position="2917"/>
        <end position="2943"/>
    </location>
</feature>
<feature type="compositionally biased region" description="Basic and acidic residues" evidence="1">
    <location>
        <begin position="1123"/>
        <end position="1134"/>
    </location>
</feature>
<feature type="compositionally biased region" description="Polar residues" evidence="1">
    <location>
        <begin position="1214"/>
        <end position="1225"/>
    </location>
</feature>
<dbReference type="Proteomes" id="UP001174677">
    <property type="component" value="Chromosome 18"/>
</dbReference>
<feature type="region of interest" description="Disordered" evidence="1">
    <location>
        <begin position="1738"/>
        <end position="1808"/>
    </location>
</feature>
<feature type="compositionally biased region" description="Basic and acidic residues" evidence="1">
    <location>
        <begin position="1188"/>
        <end position="1208"/>
    </location>
</feature>
<feature type="compositionally biased region" description="Basic and acidic residues" evidence="1">
    <location>
        <begin position="174"/>
        <end position="214"/>
    </location>
</feature>
<feature type="region of interest" description="Disordered" evidence="1">
    <location>
        <begin position="1051"/>
        <end position="1072"/>
    </location>
</feature>
<feature type="region of interest" description="Disordered" evidence="1">
    <location>
        <begin position="643"/>
        <end position="693"/>
    </location>
</feature>
<feature type="region of interest" description="Disordered" evidence="1">
    <location>
        <begin position="174"/>
        <end position="326"/>
    </location>
</feature>
<feature type="region of interest" description="Disordered" evidence="1">
    <location>
        <begin position="2407"/>
        <end position="2493"/>
    </location>
</feature>
<accession>A0ABQ9KEQ7</accession>
<feature type="region of interest" description="Disordered" evidence="1">
    <location>
        <begin position="574"/>
        <end position="600"/>
    </location>
</feature>
<reference evidence="2 3" key="1">
    <citation type="journal article" date="2023" name="Plant Biotechnol. J.">
        <title>Chromosome-level wild Hevea brasiliensis genome provides new tools for genomic-assisted breeding and valuable loci to elevate rubber yield.</title>
        <authorList>
            <person name="Cheng H."/>
            <person name="Song X."/>
            <person name="Hu Y."/>
            <person name="Wu T."/>
            <person name="Yang Q."/>
            <person name="An Z."/>
            <person name="Feng S."/>
            <person name="Deng Z."/>
            <person name="Wu W."/>
            <person name="Zeng X."/>
            <person name="Tu M."/>
            <person name="Wang X."/>
            <person name="Huang H."/>
        </authorList>
    </citation>
    <scope>NUCLEOTIDE SEQUENCE [LARGE SCALE GENOMIC DNA]</scope>
    <source>
        <strain evidence="2">MT/VB/25A 57/8</strain>
    </source>
</reference>
<dbReference type="PANTHER" id="PTHR35511">
    <property type="entry name" value="A-KINASE ANCHOR-LIKE PROTEIN"/>
    <property type="match status" value="1"/>
</dbReference>
<feature type="compositionally biased region" description="Basic and acidic residues" evidence="1">
    <location>
        <begin position="2870"/>
        <end position="2880"/>
    </location>
</feature>
<feature type="compositionally biased region" description="Basic and acidic residues" evidence="1">
    <location>
        <begin position="2749"/>
        <end position="2784"/>
    </location>
</feature>
<dbReference type="EMBL" id="JARPOI010000018">
    <property type="protein sequence ID" value="KAJ9135371.1"/>
    <property type="molecule type" value="Genomic_DNA"/>
</dbReference>
<feature type="region of interest" description="Disordered" evidence="1">
    <location>
        <begin position="1526"/>
        <end position="1571"/>
    </location>
</feature>